<reference evidence="1" key="1">
    <citation type="submission" date="2023-02" db="EMBL/GenBank/DDBJ databases">
        <title>Genome sequence of Microbacterium liquefaciens B1075.</title>
        <authorList>
            <person name="Cao J."/>
            <person name="Li X."/>
        </authorList>
    </citation>
    <scope>NUCLEOTIDE SEQUENCE</scope>
    <source>
        <strain evidence="1">B1075</strain>
    </source>
</reference>
<gene>
    <name evidence="1" type="ORF">PWF71_08830</name>
</gene>
<dbReference type="AlphaFoldDB" id="A0AAJ5V8D9"/>
<dbReference type="Proteomes" id="UP001214756">
    <property type="component" value="Chromosome"/>
</dbReference>
<dbReference type="EMBL" id="CP118606">
    <property type="protein sequence ID" value="WEF19407.1"/>
    <property type="molecule type" value="Genomic_DNA"/>
</dbReference>
<evidence type="ECO:0000313" key="1">
    <source>
        <dbReference type="EMBL" id="WEF19407.1"/>
    </source>
</evidence>
<evidence type="ECO:0000313" key="2">
    <source>
        <dbReference type="Proteomes" id="UP001214756"/>
    </source>
</evidence>
<organism evidence="1 2">
    <name type="scientific">Microbacterium maritypicum</name>
    <name type="common">Microbacterium liquefaciens</name>
    <dbReference type="NCBI Taxonomy" id="33918"/>
    <lineage>
        <taxon>Bacteria</taxon>
        <taxon>Bacillati</taxon>
        <taxon>Actinomycetota</taxon>
        <taxon>Actinomycetes</taxon>
        <taxon>Micrococcales</taxon>
        <taxon>Microbacteriaceae</taxon>
        <taxon>Microbacterium</taxon>
    </lineage>
</organism>
<sequence length="160" mass="17453">MSDVDLLHVDEDGFFCLVAPDAYRGFVDEDWQLEQLLTHFVAQMREGSLFIAYPGPDDADEAVAVADDRADTSALREAVSAVDVGAGGLWLTDYTQLTMAAQFYDEAPTASGAIRLPVPEGVHHVTLRHVDGSPRYVVTIKPVADDDCEPLSAVPWFSLE</sequence>
<dbReference type="RefSeq" id="WP_275092665.1">
    <property type="nucleotide sequence ID" value="NZ_CP118606.1"/>
</dbReference>
<proteinExistence type="predicted"/>
<name>A0AAJ5V8D9_MICMQ</name>
<protein>
    <submittedName>
        <fullName evidence="1">Uncharacterized protein</fullName>
    </submittedName>
</protein>
<accession>A0AAJ5V8D9</accession>